<dbReference type="PANTHER" id="PTHR33388">
    <property type="entry name" value="OS01G0212500 PROTEIN"/>
    <property type="match status" value="1"/>
</dbReference>
<sequence length="338" mass="36740">MATGTSIFLYKYQINSTFLSIQNPQEALATSLLLMASTEPTMPNRSSTSRARKAASAQKKQPQRGMGVAQLERLRVEEWKKMTGITHLQPMSLPGHYRYQIPYQFVEPPPAPASGPVQPGLGSPGWVPRFGGGGFHGFSGGGGFRVVDPYRNDGAVGTLTEASRELSSMPKMDCVLIAVMSALRRKSKTEKTQLRQKVGFVILLQKKRMNADNLGFSGGREKYAETPPINSFDFLGLDMANDENRDLSRRRSPMTATYACYNHSEDAEVVAVHRKGNSVNGRIFMEYEFFPGKGEPSTSVVGGGGGEASLAIPTAEAATTTSSRNASNVVDLSLKLSY</sequence>
<dbReference type="InterPro" id="IPR040356">
    <property type="entry name" value="SPEAR"/>
</dbReference>
<protein>
    <recommendedName>
        <fullName evidence="7">Protein SPOROCYTELESS</fullName>
    </recommendedName>
</protein>
<name>A0A438GDS0_VITVI</name>
<organism evidence="5 6">
    <name type="scientific">Vitis vinifera</name>
    <name type="common">Grape</name>
    <dbReference type="NCBI Taxonomy" id="29760"/>
    <lineage>
        <taxon>Eukaryota</taxon>
        <taxon>Viridiplantae</taxon>
        <taxon>Streptophyta</taxon>
        <taxon>Embryophyta</taxon>
        <taxon>Tracheophyta</taxon>
        <taxon>Spermatophyta</taxon>
        <taxon>Magnoliopsida</taxon>
        <taxon>eudicotyledons</taxon>
        <taxon>Gunneridae</taxon>
        <taxon>Pentapetalae</taxon>
        <taxon>rosids</taxon>
        <taxon>Vitales</taxon>
        <taxon>Vitaceae</taxon>
        <taxon>Viteae</taxon>
        <taxon>Vitis</taxon>
    </lineage>
</organism>
<keyword evidence="1" id="KW-0678">Repressor</keyword>
<keyword evidence="2" id="KW-0805">Transcription regulation</keyword>
<evidence type="ECO:0000256" key="4">
    <source>
        <dbReference type="SAM" id="MobiDB-lite"/>
    </source>
</evidence>
<evidence type="ECO:0000256" key="2">
    <source>
        <dbReference type="ARBA" id="ARBA00023015"/>
    </source>
</evidence>
<evidence type="ECO:0008006" key="7">
    <source>
        <dbReference type="Google" id="ProtNLM"/>
    </source>
</evidence>
<dbReference type="AlphaFoldDB" id="A0A438GDS0"/>
<comment type="caution">
    <text evidence="5">The sequence shown here is derived from an EMBL/GenBank/DDBJ whole genome shotgun (WGS) entry which is preliminary data.</text>
</comment>
<accession>A0A438GDS0</accession>
<dbReference type="EMBL" id="QGNW01000467">
    <property type="protein sequence ID" value="RVW70330.1"/>
    <property type="molecule type" value="Genomic_DNA"/>
</dbReference>
<proteinExistence type="predicted"/>
<feature type="compositionally biased region" description="Low complexity" evidence="4">
    <location>
        <begin position="45"/>
        <end position="64"/>
    </location>
</feature>
<feature type="region of interest" description="Disordered" evidence="4">
    <location>
        <begin position="39"/>
        <end position="67"/>
    </location>
</feature>
<reference evidence="5 6" key="1">
    <citation type="journal article" date="2018" name="PLoS Genet.">
        <title>Population sequencing reveals clonal diversity and ancestral inbreeding in the grapevine cultivar Chardonnay.</title>
        <authorList>
            <person name="Roach M.J."/>
            <person name="Johnson D.L."/>
            <person name="Bohlmann J."/>
            <person name="van Vuuren H.J."/>
            <person name="Jones S.J."/>
            <person name="Pretorius I.S."/>
            <person name="Schmidt S.A."/>
            <person name="Borneman A.R."/>
        </authorList>
    </citation>
    <scope>NUCLEOTIDE SEQUENCE [LARGE SCALE GENOMIC DNA]</scope>
    <source>
        <strain evidence="6">cv. Chardonnay</strain>
        <tissue evidence="5">Leaf</tissue>
    </source>
</reference>
<keyword evidence="3" id="KW-0804">Transcription</keyword>
<evidence type="ECO:0000256" key="1">
    <source>
        <dbReference type="ARBA" id="ARBA00022491"/>
    </source>
</evidence>
<evidence type="ECO:0000256" key="3">
    <source>
        <dbReference type="ARBA" id="ARBA00023163"/>
    </source>
</evidence>
<dbReference type="PANTHER" id="PTHR33388:SF2">
    <property type="entry name" value="PROTEIN SPOROCYTELESS"/>
    <property type="match status" value="1"/>
</dbReference>
<evidence type="ECO:0000313" key="6">
    <source>
        <dbReference type="Proteomes" id="UP000288805"/>
    </source>
</evidence>
<gene>
    <name evidence="5" type="ORF">CK203_048755</name>
</gene>
<dbReference type="GO" id="GO:0003700">
    <property type="term" value="F:DNA-binding transcription factor activity"/>
    <property type="evidence" value="ECO:0007669"/>
    <property type="project" value="InterPro"/>
</dbReference>
<dbReference type="Pfam" id="PF08744">
    <property type="entry name" value="NOZZLE"/>
    <property type="match status" value="1"/>
</dbReference>
<dbReference type="InterPro" id="IPR014855">
    <property type="entry name" value="NOZZLE"/>
</dbReference>
<dbReference type="Proteomes" id="UP000288805">
    <property type="component" value="Unassembled WGS sequence"/>
</dbReference>
<evidence type="ECO:0000313" key="5">
    <source>
        <dbReference type="EMBL" id="RVW70330.1"/>
    </source>
</evidence>